<dbReference type="KEGG" id="dpte:113789540"/>
<evidence type="ECO:0000256" key="3">
    <source>
        <dbReference type="SAM" id="MobiDB-lite"/>
    </source>
</evidence>
<feature type="non-terminal residue" evidence="5">
    <location>
        <position position="322"/>
    </location>
</feature>
<dbReference type="InterPro" id="IPR001806">
    <property type="entry name" value="Small_GTPase"/>
</dbReference>
<dbReference type="CDD" id="cd00157">
    <property type="entry name" value="Rho"/>
    <property type="match status" value="1"/>
</dbReference>
<dbReference type="PROSITE" id="PS51421">
    <property type="entry name" value="RAS"/>
    <property type="match status" value="1"/>
</dbReference>
<dbReference type="PRINTS" id="PR00449">
    <property type="entry name" value="RASTRNSFRMNG"/>
</dbReference>
<dbReference type="RefSeq" id="XP_027194891.1">
    <property type="nucleotide sequence ID" value="XM_027339090.1"/>
</dbReference>
<reference evidence="5" key="1">
    <citation type="submission" date="2025-08" db="UniProtKB">
        <authorList>
            <consortium name="RefSeq"/>
        </authorList>
    </citation>
    <scope>IDENTIFICATION</scope>
    <source>
        <strain evidence="5">Airmid</strain>
    </source>
</reference>
<dbReference type="GO" id="GO:0035006">
    <property type="term" value="P:melanization defense response"/>
    <property type="evidence" value="ECO:0007669"/>
    <property type="project" value="UniProtKB-ARBA"/>
</dbReference>
<protein>
    <submittedName>
        <fullName evidence="5">Transforming protein RhoA-like</fullName>
    </submittedName>
</protein>
<dbReference type="OrthoDB" id="8830751at2759"/>
<accession>A0A6P6XPV3</accession>
<evidence type="ECO:0000313" key="5">
    <source>
        <dbReference type="RefSeq" id="XP_027194891.1"/>
    </source>
</evidence>
<dbReference type="PROSITE" id="PS51419">
    <property type="entry name" value="RAB"/>
    <property type="match status" value="1"/>
</dbReference>
<keyword evidence="1" id="KW-0547">Nucleotide-binding</keyword>
<dbReference type="GO" id="GO:0001667">
    <property type="term" value="P:ameboidal-type cell migration"/>
    <property type="evidence" value="ECO:0007669"/>
    <property type="project" value="UniProtKB-ARBA"/>
</dbReference>
<dbReference type="SMART" id="SM00173">
    <property type="entry name" value="RAS"/>
    <property type="match status" value="1"/>
</dbReference>
<name>A0A6P6XPV3_DERPT</name>
<dbReference type="GO" id="GO:0035099">
    <property type="term" value="P:hemocyte migration"/>
    <property type="evidence" value="ECO:0007669"/>
    <property type="project" value="UniProtKB-ARBA"/>
</dbReference>
<keyword evidence="2" id="KW-0342">GTP-binding</keyword>
<dbReference type="Proteomes" id="UP000515146">
    <property type="component" value="Unplaced"/>
</dbReference>
<evidence type="ECO:0000256" key="2">
    <source>
        <dbReference type="ARBA" id="ARBA00023134"/>
    </source>
</evidence>
<dbReference type="InParanoid" id="A0A6P6XPV3"/>
<proteinExistence type="predicted"/>
<dbReference type="SUPFAM" id="SSF52540">
    <property type="entry name" value="P-loop containing nucleoside triphosphate hydrolases"/>
    <property type="match status" value="1"/>
</dbReference>
<dbReference type="NCBIfam" id="TIGR00231">
    <property type="entry name" value="small_GTP"/>
    <property type="match status" value="1"/>
</dbReference>
<dbReference type="SMART" id="SM00175">
    <property type="entry name" value="RAB"/>
    <property type="match status" value="1"/>
</dbReference>
<dbReference type="GO" id="GO:0007264">
    <property type="term" value="P:small GTPase-mediated signal transduction"/>
    <property type="evidence" value="ECO:0007669"/>
    <property type="project" value="InterPro"/>
</dbReference>
<dbReference type="SMART" id="SM00174">
    <property type="entry name" value="RHO"/>
    <property type="match status" value="1"/>
</dbReference>
<dbReference type="Gene3D" id="3.40.50.300">
    <property type="entry name" value="P-loop containing nucleotide triphosphate hydrolases"/>
    <property type="match status" value="1"/>
</dbReference>
<dbReference type="PANTHER" id="PTHR24072">
    <property type="entry name" value="RHO FAMILY GTPASE"/>
    <property type="match status" value="1"/>
</dbReference>
<dbReference type="GO" id="GO:0022412">
    <property type="term" value="P:cellular process involved in reproduction in multicellular organism"/>
    <property type="evidence" value="ECO:0007669"/>
    <property type="project" value="UniProtKB-ARBA"/>
</dbReference>
<feature type="region of interest" description="Disordered" evidence="3">
    <location>
        <begin position="300"/>
        <end position="322"/>
    </location>
</feature>
<dbReference type="Pfam" id="PF00071">
    <property type="entry name" value="Ras"/>
    <property type="match status" value="1"/>
</dbReference>
<keyword evidence="4" id="KW-1185">Reference proteome</keyword>
<dbReference type="PROSITE" id="PS51420">
    <property type="entry name" value="RHO"/>
    <property type="match status" value="1"/>
</dbReference>
<sequence length="322" mass="36455">MDTLLSSSSSSLSSFNNDNQINQQQIQLNNENMSFKKLKKCPLRVQHSILIAESATKSLLSFPKRAFTTKYFRSKRLSSSSMNVRKKLVIVGDCGVGKTCLLFNGLLSKSSSSLQINSDEQNKYFLENYCPTVLVTTLHTLNHNGREMEVALWDTAGSEELSRLRPFSYKNCNVILLCFAIDSIGSFLNVKRKWAPELNHYCPEASIILVGTKKDLLYQTITQNDKQQQQQHRSNIETSYDQRAFMADNIGAVGYCECSAKTGDGIDKLIEAIIETAFKPEDDFQSTVDYGTEQQQQQNFNNQNENYNNNNNNINNNTDNNN</sequence>
<dbReference type="InterPro" id="IPR027417">
    <property type="entry name" value="P-loop_NTPase"/>
</dbReference>
<evidence type="ECO:0000313" key="4">
    <source>
        <dbReference type="Proteomes" id="UP000515146"/>
    </source>
</evidence>
<dbReference type="AlphaFoldDB" id="A0A6P6XPV3"/>
<dbReference type="InterPro" id="IPR005225">
    <property type="entry name" value="Small_GTP-bd"/>
</dbReference>
<dbReference type="GO" id="GO:0003924">
    <property type="term" value="F:GTPase activity"/>
    <property type="evidence" value="ECO:0007669"/>
    <property type="project" value="InterPro"/>
</dbReference>
<dbReference type="GO" id="GO:0003006">
    <property type="term" value="P:developmental process involved in reproduction"/>
    <property type="evidence" value="ECO:0007669"/>
    <property type="project" value="UniProtKB-ARBA"/>
</dbReference>
<dbReference type="InterPro" id="IPR003578">
    <property type="entry name" value="Small_GTPase_Rho"/>
</dbReference>
<dbReference type="GO" id="GO:0005525">
    <property type="term" value="F:GTP binding"/>
    <property type="evidence" value="ECO:0007669"/>
    <property type="project" value="UniProtKB-KW"/>
</dbReference>
<evidence type="ECO:0000256" key="1">
    <source>
        <dbReference type="ARBA" id="ARBA00022741"/>
    </source>
</evidence>
<organism evidence="4 5">
    <name type="scientific">Dermatophagoides pteronyssinus</name>
    <name type="common">European house dust mite</name>
    <dbReference type="NCBI Taxonomy" id="6956"/>
    <lineage>
        <taxon>Eukaryota</taxon>
        <taxon>Metazoa</taxon>
        <taxon>Ecdysozoa</taxon>
        <taxon>Arthropoda</taxon>
        <taxon>Chelicerata</taxon>
        <taxon>Arachnida</taxon>
        <taxon>Acari</taxon>
        <taxon>Acariformes</taxon>
        <taxon>Sarcoptiformes</taxon>
        <taxon>Astigmata</taxon>
        <taxon>Psoroptidia</taxon>
        <taxon>Analgoidea</taxon>
        <taxon>Pyroglyphidae</taxon>
        <taxon>Dermatophagoidinae</taxon>
        <taxon>Dermatophagoides</taxon>
    </lineage>
</organism>
<gene>
    <name evidence="5" type="primary">LOC113789540</name>
</gene>